<keyword evidence="9" id="KW-1185">Reference proteome</keyword>
<sequence length="806" mass="90380">MNQSSSKVMPRPVWFCLVLSLIIMLVPAVLIPFWVNKVKRIEGEIKVYASGNVQDVLQSHYHKNIKFVSMLIILMMVGLAVSIGTFVMLTIRAGRREMHLCSALIKQMEATQQQERKNINKNNAFILANHDLRASLASITGLIELCRTQASPKSELVNYLDLMESCTNDLLALLSSILDQSKLEEGKKQLKEEEFNMEELLEHVVNINYPNGVMKNVDVILDPCNGSIARFSRVKGDRGELRRILSNLLHNAVKFTSEGHVTLRAWVRKPSFDRSCNLAANTTDSSTGCLSCLFSQNNDSSAEVKVLSKVQQDPNCMEFVFEVDDTGKGIPKEKHRSVFENYVQVNDQTASAHESQAGTGLGLGITQLLVRLMGGEIGIVDKQIGEKGTCFRFNIFLIACDKHQAEDHYAVSFNYGRDDDLESQLGGSSGSITSHQKSNVILFMKEDERSRVLRRFMVSVLGLKVHIVNQHEQFSRMLKKVKKNIINFASYYSFSSSSFSGMSKEIGLSSLDGIDIDDPILSSQRRGIGFGSKRALVRSILIIIDTSVGLTREIKRAMAEFREDFPKNVFLRVVWLDKPGLDEDMLPSTDIVMAKPLHGSDLYRALGFVPEFRDKFLPIVSQEMKDETTAGVKFEEPPRRSIGPPLEAKRQDVLIDVNRRSSKNLPLTGKRIMVVEDGSALLVICKRIVSQLGATTCTCRDGKEALDFVCKILSDRREIGPSTPSPPFDYILMDCKMPVMDGFEATKGIREEEARYGVRIPIIALTAHTEEERDKIFEAGMDYYIPKPLNCAKLLEAIDYVEHAKV</sequence>
<evidence type="ECO:0000256" key="3">
    <source>
        <dbReference type="ARBA" id="ARBA00022553"/>
    </source>
</evidence>
<dbReference type="InterPro" id="IPR004358">
    <property type="entry name" value="Sig_transdc_His_kin-like_C"/>
</dbReference>
<dbReference type="InterPro" id="IPR050956">
    <property type="entry name" value="2C_system_His_kinase"/>
</dbReference>
<dbReference type="SUPFAM" id="SSF55874">
    <property type="entry name" value="ATPase domain of HSP90 chaperone/DNA topoisomerase II/histidine kinase"/>
    <property type="match status" value="1"/>
</dbReference>
<dbReference type="Pfam" id="PF00512">
    <property type="entry name" value="HisKA"/>
    <property type="match status" value="1"/>
</dbReference>
<dbReference type="Gene3D" id="3.40.50.2300">
    <property type="match status" value="1"/>
</dbReference>
<dbReference type="Gene3D" id="3.30.565.10">
    <property type="entry name" value="Histidine kinase-like ATPase, C-terminal domain"/>
    <property type="match status" value="1"/>
</dbReference>
<dbReference type="CDD" id="cd00082">
    <property type="entry name" value="HisKA"/>
    <property type="match status" value="1"/>
</dbReference>
<feature type="domain" description="Response regulatory" evidence="7">
    <location>
        <begin position="671"/>
        <end position="802"/>
    </location>
</feature>
<feature type="transmembrane region" description="Helical" evidence="5">
    <location>
        <begin position="12"/>
        <end position="35"/>
    </location>
</feature>
<dbReference type="InterPro" id="IPR011006">
    <property type="entry name" value="CheY-like_superfamily"/>
</dbReference>
<dbReference type="PANTHER" id="PTHR43719">
    <property type="entry name" value="TWO-COMPONENT HISTIDINE KINASE"/>
    <property type="match status" value="1"/>
</dbReference>
<dbReference type="SMART" id="SM00448">
    <property type="entry name" value="REC"/>
    <property type="match status" value="1"/>
</dbReference>
<proteinExistence type="predicted"/>
<evidence type="ECO:0000256" key="5">
    <source>
        <dbReference type="SAM" id="Phobius"/>
    </source>
</evidence>
<dbReference type="SMART" id="SM00388">
    <property type="entry name" value="HisKA"/>
    <property type="match status" value="1"/>
</dbReference>
<dbReference type="SUPFAM" id="SSF47384">
    <property type="entry name" value="Homodimeric domain of signal transducing histidine kinase"/>
    <property type="match status" value="1"/>
</dbReference>
<evidence type="ECO:0000256" key="2">
    <source>
        <dbReference type="ARBA" id="ARBA00012438"/>
    </source>
</evidence>
<evidence type="ECO:0000313" key="9">
    <source>
        <dbReference type="Proteomes" id="UP000823775"/>
    </source>
</evidence>
<dbReference type="Gene3D" id="1.10.287.130">
    <property type="match status" value="1"/>
</dbReference>
<dbReference type="CDD" id="cd17546">
    <property type="entry name" value="REC_hyHK_CKI1_RcsC-like"/>
    <property type="match status" value="1"/>
</dbReference>
<dbReference type="SUPFAM" id="SSF52172">
    <property type="entry name" value="CheY-like"/>
    <property type="match status" value="1"/>
</dbReference>
<gene>
    <name evidence="8" type="ORF">HAX54_047137</name>
</gene>
<dbReference type="SMART" id="SM00387">
    <property type="entry name" value="HATPase_c"/>
    <property type="match status" value="1"/>
</dbReference>
<dbReference type="EMBL" id="JACEIK010007552">
    <property type="protein sequence ID" value="MCE3050407.1"/>
    <property type="molecule type" value="Genomic_DNA"/>
</dbReference>
<evidence type="ECO:0000313" key="8">
    <source>
        <dbReference type="EMBL" id="MCE3050407.1"/>
    </source>
</evidence>
<feature type="domain" description="Histidine kinase" evidence="6">
    <location>
        <begin position="127"/>
        <end position="399"/>
    </location>
</feature>
<keyword evidence="5" id="KW-0812">Transmembrane</keyword>
<name>A0ABS8WKQ5_DATST</name>
<dbReference type="InterPro" id="IPR005467">
    <property type="entry name" value="His_kinase_dom"/>
</dbReference>
<dbReference type="Proteomes" id="UP000823775">
    <property type="component" value="Unassembled WGS sequence"/>
</dbReference>
<dbReference type="InterPro" id="IPR003594">
    <property type="entry name" value="HATPase_dom"/>
</dbReference>
<evidence type="ECO:0000259" key="7">
    <source>
        <dbReference type="PROSITE" id="PS50110"/>
    </source>
</evidence>
<dbReference type="EC" id="2.7.13.3" evidence="2"/>
<accession>A0ABS8WKQ5</accession>
<dbReference type="PRINTS" id="PR00344">
    <property type="entry name" value="BCTRLSENSOR"/>
</dbReference>
<organism evidence="8 9">
    <name type="scientific">Datura stramonium</name>
    <name type="common">Jimsonweed</name>
    <name type="synonym">Common thornapple</name>
    <dbReference type="NCBI Taxonomy" id="4076"/>
    <lineage>
        <taxon>Eukaryota</taxon>
        <taxon>Viridiplantae</taxon>
        <taxon>Streptophyta</taxon>
        <taxon>Embryophyta</taxon>
        <taxon>Tracheophyta</taxon>
        <taxon>Spermatophyta</taxon>
        <taxon>Magnoliopsida</taxon>
        <taxon>eudicotyledons</taxon>
        <taxon>Gunneridae</taxon>
        <taxon>Pentapetalae</taxon>
        <taxon>asterids</taxon>
        <taxon>lamiids</taxon>
        <taxon>Solanales</taxon>
        <taxon>Solanaceae</taxon>
        <taxon>Solanoideae</taxon>
        <taxon>Datureae</taxon>
        <taxon>Datura</taxon>
    </lineage>
</organism>
<feature type="modified residue" description="4-aspartylphosphate" evidence="4">
    <location>
        <position position="734"/>
    </location>
</feature>
<reference evidence="8 9" key="1">
    <citation type="journal article" date="2021" name="BMC Genomics">
        <title>Datura genome reveals duplications of psychoactive alkaloid biosynthetic genes and high mutation rate following tissue culture.</title>
        <authorList>
            <person name="Rajewski A."/>
            <person name="Carter-House D."/>
            <person name="Stajich J."/>
            <person name="Litt A."/>
        </authorList>
    </citation>
    <scope>NUCLEOTIDE SEQUENCE [LARGE SCALE GENOMIC DNA]</scope>
    <source>
        <strain evidence="8">AR-01</strain>
    </source>
</reference>
<evidence type="ECO:0000256" key="1">
    <source>
        <dbReference type="ARBA" id="ARBA00000085"/>
    </source>
</evidence>
<dbReference type="InterPro" id="IPR036890">
    <property type="entry name" value="HATPase_C_sf"/>
</dbReference>
<dbReference type="PROSITE" id="PS50110">
    <property type="entry name" value="RESPONSE_REGULATORY"/>
    <property type="match status" value="1"/>
</dbReference>
<keyword evidence="5" id="KW-0472">Membrane</keyword>
<feature type="transmembrane region" description="Helical" evidence="5">
    <location>
        <begin position="67"/>
        <end position="91"/>
    </location>
</feature>
<keyword evidence="3 4" id="KW-0597">Phosphoprotein</keyword>
<dbReference type="Pfam" id="PF00072">
    <property type="entry name" value="Response_reg"/>
    <property type="match status" value="1"/>
</dbReference>
<dbReference type="InterPro" id="IPR036097">
    <property type="entry name" value="HisK_dim/P_sf"/>
</dbReference>
<dbReference type="InterPro" id="IPR003661">
    <property type="entry name" value="HisK_dim/P_dom"/>
</dbReference>
<dbReference type="PROSITE" id="PS50109">
    <property type="entry name" value="HIS_KIN"/>
    <property type="match status" value="1"/>
</dbReference>
<evidence type="ECO:0000256" key="4">
    <source>
        <dbReference type="PROSITE-ProRule" id="PRU00169"/>
    </source>
</evidence>
<comment type="caution">
    <text evidence="8">The sequence shown here is derived from an EMBL/GenBank/DDBJ whole genome shotgun (WGS) entry which is preliminary data.</text>
</comment>
<evidence type="ECO:0000259" key="6">
    <source>
        <dbReference type="PROSITE" id="PS50109"/>
    </source>
</evidence>
<protein>
    <recommendedName>
        <fullName evidence="2">histidine kinase</fullName>
        <ecNumber evidence="2">2.7.13.3</ecNumber>
    </recommendedName>
</protein>
<comment type="catalytic activity">
    <reaction evidence="1">
        <text>ATP + protein L-histidine = ADP + protein N-phospho-L-histidine.</text>
        <dbReference type="EC" id="2.7.13.3"/>
    </reaction>
</comment>
<dbReference type="Pfam" id="PF02518">
    <property type="entry name" value="HATPase_c"/>
    <property type="match status" value="1"/>
</dbReference>
<dbReference type="InterPro" id="IPR001789">
    <property type="entry name" value="Sig_transdc_resp-reg_receiver"/>
</dbReference>
<dbReference type="PANTHER" id="PTHR43719:SF75">
    <property type="entry name" value="HISTIDINE KINASE CKI1"/>
    <property type="match status" value="1"/>
</dbReference>
<keyword evidence="5" id="KW-1133">Transmembrane helix</keyword>